<dbReference type="RefSeq" id="WP_185243997.1">
    <property type="nucleotide sequence ID" value="NZ_AP023213.1"/>
</dbReference>
<dbReference type="KEGG" id="gbn:GEOBRER4_03730"/>
<evidence type="ECO:0000256" key="1">
    <source>
        <dbReference type="SAM" id="Phobius"/>
    </source>
</evidence>
<dbReference type="AlphaFoldDB" id="A0A6S6LVE1"/>
<feature type="transmembrane region" description="Helical" evidence="1">
    <location>
        <begin position="106"/>
        <end position="128"/>
    </location>
</feature>
<reference evidence="2 3" key="1">
    <citation type="submission" date="2020-06" db="EMBL/GenBank/DDBJ databases">
        <title>Interaction of electrochemicaly active bacteria, Geobacter bremensis R4 on different carbon anode.</title>
        <authorList>
            <person name="Meng L."/>
            <person name="Yoshida N."/>
        </authorList>
    </citation>
    <scope>NUCLEOTIDE SEQUENCE [LARGE SCALE GENOMIC DNA]</scope>
    <source>
        <strain evidence="2 3">R4</strain>
    </source>
</reference>
<proteinExistence type="predicted"/>
<organism evidence="2 3">
    <name type="scientific">Citrifermentans bremense</name>
    <dbReference type="NCBI Taxonomy" id="60035"/>
    <lineage>
        <taxon>Bacteria</taxon>
        <taxon>Pseudomonadati</taxon>
        <taxon>Thermodesulfobacteriota</taxon>
        <taxon>Desulfuromonadia</taxon>
        <taxon>Geobacterales</taxon>
        <taxon>Geobacteraceae</taxon>
        <taxon>Citrifermentans</taxon>
    </lineage>
</organism>
<dbReference type="EMBL" id="AP023213">
    <property type="protein sequence ID" value="BCG45623.1"/>
    <property type="molecule type" value="Genomic_DNA"/>
</dbReference>
<dbReference type="Proteomes" id="UP000515472">
    <property type="component" value="Chromosome"/>
</dbReference>
<keyword evidence="1" id="KW-0812">Transmembrane</keyword>
<evidence type="ECO:0000313" key="2">
    <source>
        <dbReference type="EMBL" id="BCG45623.1"/>
    </source>
</evidence>
<evidence type="ECO:0000313" key="3">
    <source>
        <dbReference type="Proteomes" id="UP000515472"/>
    </source>
</evidence>
<accession>A0A6S6LVE1</accession>
<feature type="transmembrane region" description="Helical" evidence="1">
    <location>
        <begin position="82"/>
        <end position="100"/>
    </location>
</feature>
<name>A0A6S6LVE1_9BACT</name>
<keyword evidence="1" id="KW-0472">Membrane</keyword>
<keyword evidence="3" id="KW-1185">Reference proteome</keyword>
<gene>
    <name evidence="2" type="ORF">GEOBRER4_n0381</name>
</gene>
<feature type="transmembrane region" description="Helical" evidence="1">
    <location>
        <begin position="47"/>
        <end position="70"/>
    </location>
</feature>
<keyword evidence="1" id="KW-1133">Transmembrane helix</keyword>
<protein>
    <submittedName>
        <fullName evidence="2">Uncharacterized protein</fullName>
    </submittedName>
</protein>
<sequence length="143" mass="15670">MARKIMKWGLIACILLASPLVYTEVQAFLTSNGAFPTINAFSAKSKTALAVIFALFNLITAAFTAIITVLPAGFLEPKQPKIIASFFVLLTECLPVYAFFQQPNITAFTTVVMTGQVIAFVLTAFMFAEFGSRLAKKRMWTDA</sequence>